<sequence>HYTVARVNLVKMTSKKFHILLDISNDVRRFGPPMLYATEHFESFNTTLRDVLVHSNQQAPSLNAARALALSQAMSALVSSSRFIHPVTGWQMTAGPCTCLKRSPL</sequence>
<reference evidence="2" key="1">
    <citation type="journal article" date="2018" name="Nat. Microbiol.">
        <title>Leveraging single-cell genomics to expand the fungal tree of life.</title>
        <authorList>
            <person name="Ahrendt S.R."/>
            <person name="Quandt C.A."/>
            <person name="Ciobanu D."/>
            <person name="Clum A."/>
            <person name="Salamov A."/>
            <person name="Andreopoulos B."/>
            <person name="Cheng J.F."/>
            <person name="Woyke T."/>
            <person name="Pelin A."/>
            <person name="Henrissat B."/>
            <person name="Reynolds N.K."/>
            <person name="Benny G.L."/>
            <person name="Smith M.E."/>
            <person name="James T.Y."/>
            <person name="Grigoriev I.V."/>
        </authorList>
    </citation>
    <scope>NUCLEOTIDE SEQUENCE [LARGE SCALE GENOMIC DNA]</scope>
</reference>
<accession>A0A4P9W9T8</accession>
<organism evidence="1 2">
    <name type="scientific">Blyttiomyces helicus</name>
    <dbReference type="NCBI Taxonomy" id="388810"/>
    <lineage>
        <taxon>Eukaryota</taxon>
        <taxon>Fungi</taxon>
        <taxon>Fungi incertae sedis</taxon>
        <taxon>Chytridiomycota</taxon>
        <taxon>Chytridiomycota incertae sedis</taxon>
        <taxon>Chytridiomycetes</taxon>
        <taxon>Chytridiomycetes incertae sedis</taxon>
        <taxon>Blyttiomyces</taxon>
    </lineage>
</organism>
<gene>
    <name evidence="1" type="ORF">BDK51DRAFT_16675</name>
</gene>
<dbReference type="OrthoDB" id="2157241at2759"/>
<dbReference type="EMBL" id="KZ997308">
    <property type="protein sequence ID" value="RKO87590.1"/>
    <property type="molecule type" value="Genomic_DNA"/>
</dbReference>
<dbReference type="Proteomes" id="UP000269721">
    <property type="component" value="Unassembled WGS sequence"/>
</dbReference>
<keyword evidence="2" id="KW-1185">Reference proteome</keyword>
<feature type="non-terminal residue" evidence="1">
    <location>
        <position position="1"/>
    </location>
</feature>
<proteinExistence type="predicted"/>
<dbReference type="AlphaFoldDB" id="A0A4P9W9T8"/>
<name>A0A4P9W9T8_9FUNG</name>
<protein>
    <submittedName>
        <fullName evidence="1">Uncharacterized protein</fullName>
    </submittedName>
</protein>
<evidence type="ECO:0000313" key="1">
    <source>
        <dbReference type="EMBL" id="RKO87590.1"/>
    </source>
</evidence>
<evidence type="ECO:0000313" key="2">
    <source>
        <dbReference type="Proteomes" id="UP000269721"/>
    </source>
</evidence>